<keyword evidence="1" id="KW-0175">Coiled coil</keyword>
<gene>
    <name evidence="2" type="ORF">NDU88_003185</name>
</gene>
<reference evidence="2" key="1">
    <citation type="journal article" date="2022" name="bioRxiv">
        <title>Sequencing and chromosome-scale assembly of the giantPleurodeles waltlgenome.</title>
        <authorList>
            <person name="Brown T."/>
            <person name="Elewa A."/>
            <person name="Iarovenko S."/>
            <person name="Subramanian E."/>
            <person name="Araus A.J."/>
            <person name="Petzold A."/>
            <person name="Susuki M."/>
            <person name="Suzuki K.-i.T."/>
            <person name="Hayashi T."/>
            <person name="Toyoda A."/>
            <person name="Oliveira C."/>
            <person name="Osipova E."/>
            <person name="Leigh N.D."/>
            <person name="Simon A."/>
            <person name="Yun M.H."/>
        </authorList>
    </citation>
    <scope>NUCLEOTIDE SEQUENCE</scope>
    <source>
        <strain evidence="2">20211129_DDA</strain>
        <tissue evidence="2">Liver</tissue>
    </source>
</reference>
<dbReference type="Proteomes" id="UP001066276">
    <property type="component" value="Chromosome 5"/>
</dbReference>
<comment type="caution">
    <text evidence="2">The sequence shown here is derived from an EMBL/GenBank/DDBJ whole genome shotgun (WGS) entry which is preliminary data.</text>
</comment>
<accession>A0AAV7RFJ9</accession>
<evidence type="ECO:0000256" key="1">
    <source>
        <dbReference type="SAM" id="Coils"/>
    </source>
</evidence>
<sequence length="419" mass="45804">MAVDALSVLADYWGAAAGAWNDDPLMSGLVRPGGSSEEERGPDESVAEVGEACLPLPVRCGTRCIWPGVRVHPHVAGVRGACGVEPHSQAELGAAGVRRQMMRFPKDPEGPLMFKSKCLGSVRGITMELHTTSALFGQWETRLTGRWTDAGLGPLVVEPRRAELLAAIQGIREVLEGKIELVAVKVTLLRVDLRKASNRVQIIEGSISELQMEVDVLQRQMAEVTTRAGDLEDRVEDAEGRVHRALLAPPRPGAFKDGDCIPRTRCEMESVQFDNHKISGLHQQSTGIQEGILGGQGQAALAQHMLLYPARLKVLHDSKSHFFDMPEDVWIWLEMWDKVPRGGARPQRKDDGSAQGACRSNWRCREAAGQLELSSGEEANRTTLEILEDGTMALARQDVTIESIEMANAEEAEEVGTET</sequence>
<name>A0AAV7RFJ9_PLEWA</name>
<evidence type="ECO:0000313" key="3">
    <source>
        <dbReference type="Proteomes" id="UP001066276"/>
    </source>
</evidence>
<proteinExistence type="predicted"/>
<organism evidence="2 3">
    <name type="scientific">Pleurodeles waltl</name>
    <name type="common">Iberian ribbed newt</name>
    <dbReference type="NCBI Taxonomy" id="8319"/>
    <lineage>
        <taxon>Eukaryota</taxon>
        <taxon>Metazoa</taxon>
        <taxon>Chordata</taxon>
        <taxon>Craniata</taxon>
        <taxon>Vertebrata</taxon>
        <taxon>Euteleostomi</taxon>
        <taxon>Amphibia</taxon>
        <taxon>Batrachia</taxon>
        <taxon>Caudata</taxon>
        <taxon>Salamandroidea</taxon>
        <taxon>Salamandridae</taxon>
        <taxon>Pleurodelinae</taxon>
        <taxon>Pleurodeles</taxon>
    </lineage>
</organism>
<protein>
    <submittedName>
        <fullName evidence="2">Uncharacterized protein</fullName>
    </submittedName>
</protein>
<evidence type="ECO:0000313" key="2">
    <source>
        <dbReference type="EMBL" id="KAJ1150392.1"/>
    </source>
</evidence>
<feature type="coiled-coil region" evidence="1">
    <location>
        <begin position="193"/>
        <end position="241"/>
    </location>
</feature>
<dbReference type="AlphaFoldDB" id="A0AAV7RFJ9"/>
<keyword evidence="3" id="KW-1185">Reference proteome</keyword>
<dbReference type="Gene3D" id="1.20.5.340">
    <property type="match status" value="1"/>
</dbReference>
<dbReference type="EMBL" id="JANPWB010000009">
    <property type="protein sequence ID" value="KAJ1150392.1"/>
    <property type="molecule type" value="Genomic_DNA"/>
</dbReference>